<dbReference type="SMART" id="SM00317">
    <property type="entry name" value="SET"/>
    <property type="match status" value="1"/>
</dbReference>
<dbReference type="Gene3D" id="2.170.270.10">
    <property type="entry name" value="SET domain"/>
    <property type="match status" value="1"/>
</dbReference>
<dbReference type="InterPro" id="IPR001214">
    <property type="entry name" value="SET_dom"/>
</dbReference>
<dbReference type="Pfam" id="PF00856">
    <property type="entry name" value="SET"/>
    <property type="match status" value="1"/>
</dbReference>
<keyword evidence="4" id="KW-0808">Transferase</keyword>
<reference evidence="18" key="2">
    <citation type="submission" date="2020-11" db="EMBL/GenBank/DDBJ databases">
        <authorList>
            <person name="McCartney M.A."/>
            <person name="Auch B."/>
            <person name="Kono T."/>
            <person name="Mallez S."/>
            <person name="Becker A."/>
            <person name="Gohl D.M."/>
            <person name="Silverstein K.A.T."/>
            <person name="Koren S."/>
            <person name="Bechman K.B."/>
            <person name="Herman A."/>
            <person name="Abrahante J.E."/>
            <person name="Garbe J."/>
        </authorList>
    </citation>
    <scope>NUCLEOTIDE SEQUENCE</scope>
    <source>
        <strain evidence="18">Duluth1</strain>
        <tissue evidence="18">Whole animal</tissue>
    </source>
</reference>
<evidence type="ECO:0000256" key="8">
    <source>
        <dbReference type="ARBA" id="ARBA00022771"/>
    </source>
</evidence>
<dbReference type="GO" id="GO:0003713">
    <property type="term" value="F:transcription coactivator activity"/>
    <property type="evidence" value="ECO:0007669"/>
    <property type="project" value="TreeGrafter"/>
</dbReference>
<sequence length="976" mass="110007">MMNSGYDLFDKPQALVVSERLWAFQALLIYDFLHGQRVQALPRLQSREYLSVLAIEYLSVLAIEYLSVASGSPESIVSSSSPENGFGEDEKPTFPMLRPIEPAQQDTDTRTSPLVPLLQPVPVKYPQMLIKQELSDDVTCSIQSEIRAPLNVQIPSHRGKQDLDSAISALARKERLGDIDPITGMSRSSREDAEVSVTLTLSAKAAEDIGGVLSAIADLLKIAAPPSYEVSRSPSPDQSKSNLKHKEEAFRIHTLPKGKQTFCKQCEVVFVNAGVRKKKSDIPMLTKAEMQYEEDEMMFCSVNCFNAFTITRQLTLKPGVPDSNMLESGLASSLTIPSVKDQPMLSPRDLTPSSSAIATSAVTPTPGFESMETTPIKSGPPTPQLGSPTLFRMKQDLGKRPYKRSSSFSAPVEKKWKNERYKRFDANLFPEVQESKKKDVDEIKLWAEFSVAIRHDLEAVPDQRFCEFCHDCGDGLSDGPARLLNMDIDKWAHLNCALWSEDVYETLNGALMRVDQAYKKGTKQKCVVCGKMGATVGCFKQRCAQIYHVPCAKLVGCIFFEDKTILCPPHTPKGIQLEQVLSSLIVNRRVYINRDEDAQVANMLLQEDGQHTLRLGSLVLHSLGQLLPHQMAGGKFNSRDHIYPVGYKTSRFYWSMQRLYKRSRYVCMIKEHEGQPQFVVTVKEDGQEEMVIQNSSCAGVWRSILEPLEKIRRDSKLVNVFPSFTTGEELYGLTDPNIVRLVESLPGTDLLRDYAFKFGRRQLIALPLTINPSGCARSEPKLRTHFRKPHTLQSSSTHCLPSHTTGLTGDLNSPYMKHFVHSKSQQYRRLKTEWKNLVYLGRSRIQGLGLYAAKDLEMHTMVIEYIGDLIRNEVANRREKTYESQNRGVYMFRIDDNTVCDATMAGGPARYINHSCDPNCVAEVVDIDKEGKIIIITNRRINKGEELSYDYQFDQEDEDSKIPCNCGAWNCRKWMN</sequence>
<evidence type="ECO:0000256" key="6">
    <source>
        <dbReference type="ARBA" id="ARBA00022723"/>
    </source>
</evidence>
<dbReference type="CDD" id="cd19171">
    <property type="entry name" value="SET_KMT2C_2D"/>
    <property type="match status" value="1"/>
</dbReference>
<keyword evidence="5" id="KW-0949">S-adenosyl-L-methionine</keyword>
<feature type="compositionally biased region" description="Polar residues" evidence="14">
    <location>
        <begin position="351"/>
        <end position="363"/>
    </location>
</feature>
<proteinExistence type="predicted"/>
<feature type="domain" description="SET" evidence="15">
    <location>
        <begin position="836"/>
        <end position="952"/>
    </location>
</feature>
<evidence type="ECO:0000256" key="3">
    <source>
        <dbReference type="ARBA" id="ARBA00022603"/>
    </source>
</evidence>
<dbReference type="FunFam" id="2.170.270.10:FF:000003">
    <property type="entry name" value="Histone-lysine N-methyltransferase"/>
    <property type="match status" value="1"/>
</dbReference>
<dbReference type="Pfam" id="PF05965">
    <property type="entry name" value="FYRC"/>
    <property type="match status" value="1"/>
</dbReference>
<dbReference type="PROSITE" id="PS50868">
    <property type="entry name" value="POST_SET"/>
    <property type="match status" value="1"/>
</dbReference>
<dbReference type="CDD" id="cd15666">
    <property type="entry name" value="ePHD2_KMT2C_like"/>
    <property type="match status" value="1"/>
</dbReference>
<keyword evidence="12" id="KW-0804">Transcription</keyword>
<accession>A0A9D4E9T9</accession>
<evidence type="ECO:0000256" key="11">
    <source>
        <dbReference type="ARBA" id="ARBA00023015"/>
    </source>
</evidence>
<evidence type="ECO:0000256" key="7">
    <source>
        <dbReference type="ARBA" id="ARBA00022737"/>
    </source>
</evidence>
<evidence type="ECO:0000313" key="19">
    <source>
        <dbReference type="Proteomes" id="UP000828390"/>
    </source>
</evidence>
<keyword evidence="6" id="KW-0479">Metal-binding</keyword>
<dbReference type="AlphaFoldDB" id="A0A9D4E9T9"/>
<evidence type="ECO:0000256" key="2">
    <source>
        <dbReference type="ARBA" id="ARBA00022553"/>
    </source>
</evidence>
<dbReference type="GO" id="GO:0042800">
    <property type="term" value="F:histone H3K4 methyltransferase activity"/>
    <property type="evidence" value="ECO:0007669"/>
    <property type="project" value="TreeGrafter"/>
</dbReference>
<feature type="domain" description="PHD-type" evidence="17">
    <location>
        <begin position="463"/>
        <end position="571"/>
    </location>
</feature>
<keyword evidence="10" id="KW-0156">Chromatin regulator</keyword>
<name>A0A9D4E9T9_DREPO</name>
<evidence type="ECO:0000256" key="1">
    <source>
        <dbReference type="ARBA" id="ARBA00004123"/>
    </source>
</evidence>
<dbReference type="EMBL" id="JAIWYP010000009">
    <property type="protein sequence ID" value="KAH3774896.1"/>
    <property type="molecule type" value="Genomic_DNA"/>
</dbReference>
<dbReference type="InterPro" id="IPR034732">
    <property type="entry name" value="EPHD"/>
</dbReference>
<evidence type="ECO:0000256" key="13">
    <source>
        <dbReference type="ARBA" id="ARBA00023242"/>
    </source>
</evidence>
<dbReference type="GO" id="GO:0008270">
    <property type="term" value="F:zinc ion binding"/>
    <property type="evidence" value="ECO:0007669"/>
    <property type="project" value="UniProtKB-KW"/>
</dbReference>
<dbReference type="InterPro" id="IPR003616">
    <property type="entry name" value="Post-SET_dom"/>
</dbReference>
<dbReference type="SUPFAM" id="SSF82199">
    <property type="entry name" value="SET domain"/>
    <property type="match status" value="1"/>
</dbReference>
<keyword evidence="3" id="KW-0489">Methyltransferase</keyword>
<dbReference type="Gene3D" id="3.30.40.10">
    <property type="entry name" value="Zinc/RING finger domain, C3HC4 (zinc finger)"/>
    <property type="match status" value="1"/>
</dbReference>
<keyword evidence="2" id="KW-0597">Phosphoprotein</keyword>
<dbReference type="Pfam" id="PF05964">
    <property type="entry name" value="FYRN"/>
    <property type="match status" value="1"/>
</dbReference>
<evidence type="ECO:0000259" key="17">
    <source>
        <dbReference type="PROSITE" id="PS51805"/>
    </source>
</evidence>
<dbReference type="InterPro" id="IPR003889">
    <property type="entry name" value="FYrich_C"/>
</dbReference>
<dbReference type="FunFam" id="3.30.40.10:FF:000002">
    <property type="entry name" value="Histone-lysine N-methyltransferase"/>
    <property type="match status" value="1"/>
</dbReference>
<keyword evidence="7" id="KW-0677">Repeat</keyword>
<evidence type="ECO:0000259" key="15">
    <source>
        <dbReference type="PROSITE" id="PS50280"/>
    </source>
</evidence>
<evidence type="ECO:0000256" key="10">
    <source>
        <dbReference type="ARBA" id="ARBA00022853"/>
    </source>
</evidence>
<dbReference type="Proteomes" id="UP000828390">
    <property type="component" value="Unassembled WGS sequence"/>
</dbReference>
<dbReference type="PROSITE" id="PS51805">
    <property type="entry name" value="EPHD"/>
    <property type="match status" value="1"/>
</dbReference>
<dbReference type="PANTHER" id="PTHR45888">
    <property type="entry name" value="HL01030P-RELATED"/>
    <property type="match status" value="1"/>
</dbReference>
<dbReference type="InterPro" id="IPR046341">
    <property type="entry name" value="SET_dom_sf"/>
</dbReference>
<organism evidence="18 19">
    <name type="scientific">Dreissena polymorpha</name>
    <name type="common">Zebra mussel</name>
    <name type="synonym">Mytilus polymorpha</name>
    <dbReference type="NCBI Taxonomy" id="45954"/>
    <lineage>
        <taxon>Eukaryota</taxon>
        <taxon>Metazoa</taxon>
        <taxon>Spiralia</taxon>
        <taxon>Lophotrochozoa</taxon>
        <taxon>Mollusca</taxon>
        <taxon>Bivalvia</taxon>
        <taxon>Autobranchia</taxon>
        <taxon>Heteroconchia</taxon>
        <taxon>Euheterodonta</taxon>
        <taxon>Imparidentia</taxon>
        <taxon>Neoheterodontei</taxon>
        <taxon>Myida</taxon>
        <taxon>Dreissenoidea</taxon>
        <taxon>Dreissenidae</taxon>
        <taxon>Dreissena</taxon>
    </lineage>
</organism>
<dbReference type="InterPro" id="IPR001965">
    <property type="entry name" value="Znf_PHD"/>
</dbReference>
<evidence type="ECO:0000256" key="12">
    <source>
        <dbReference type="ARBA" id="ARBA00023163"/>
    </source>
</evidence>
<reference evidence="18" key="1">
    <citation type="journal article" date="2019" name="bioRxiv">
        <title>The Genome of the Zebra Mussel, Dreissena polymorpha: A Resource for Invasive Species Research.</title>
        <authorList>
            <person name="McCartney M.A."/>
            <person name="Auch B."/>
            <person name="Kono T."/>
            <person name="Mallez S."/>
            <person name="Zhang Y."/>
            <person name="Obille A."/>
            <person name="Becker A."/>
            <person name="Abrahante J.E."/>
            <person name="Garbe J."/>
            <person name="Badalamenti J.P."/>
            <person name="Herman A."/>
            <person name="Mangelson H."/>
            <person name="Liachko I."/>
            <person name="Sullivan S."/>
            <person name="Sone E.D."/>
            <person name="Koren S."/>
            <person name="Silverstein K.A.T."/>
            <person name="Beckman K.B."/>
            <person name="Gohl D.M."/>
        </authorList>
    </citation>
    <scope>NUCLEOTIDE SEQUENCE</scope>
    <source>
        <strain evidence="18">Duluth1</strain>
        <tissue evidence="18">Whole animal</tissue>
    </source>
</reference>
<dbReference type="PROSITE" id="PS51542">
    <property type="entry name" value="FYRN"/>
    <property type="match status" value="1"/>
</dbReference>
<keyword evidence="19" id="KW-1185">Reference proteome</keyword>
<dbReference type="Gene3D" id="3.30.160.360">
    <property type="match status" value="1"/>
</dbReference>
<gene>
    <name evidence="18" type="ORF">DPMN_176290</name>
</gene>
<keyword evidence="8" id="KW-0863">Zinc-finger</keyword>
<comment type="caution">
    <text evidence="18">The sequence shown here is derived from an EMBL/GenBank/DDBJ whole genome shotgun (WGS) entry which is preliminary data.</text>
</comment>
<keyword evidence="11" id="KW-0805">Transcription regulation</keyword>
<dbReference type="PANTHER" id="PTHR45888:SF6">
    <property type="entry name" value="HL01030P-RELATED"/>
    <property type="match status" value="1"/>
</dbReference>
<dbReference type="Pfam" id="PF13832">
    <property type="entry name" value="zf-HC5HC2H_2"/>
    <property type="match status" value="1"/>
</dbReference>
<keyword evidence="9" id="KW-0862">Zinc</keyword>
<feature type="domain" description="Post-SET" evidence="16">
    <location>
        <begin position="960"/>
        <end position="976"/>
    </location>
</feature>
<dbReference type="GO" id="GO:0044666">
    <property type="term" value="C:MLL3/4 complex"/>
    <property type="evidence" value="ECO:0007669"/>
    <property type="project" value="TreeGrafter"/>
</dbReference>
<dbReference type="InterPro" id="IPR013083">
    <property type="entry name" value="Znf_RING/FYVE/PHD"/>
</dbReference>
<evidence type="ECO:0000256" key="4">
    <source>
        <dbReference type="ARBA" id="ARBA00022679"/>
    </source>
</evidence>
<evidence type="ECO:0000256" key="9">
    <source>
        <dbReference type="ARBA" id="ARBA00022833"/>
    </source>
</evidence>
<dbReference type="SMART" id="SM00249">
    <property type="entry name" value="PHD"/>
    <property type="match status" value="1"/>
</dbReference>
<protein>
    <recommendedName>
        <fullName evidence="20">Histone-lysine N-methyltransferase</fullName>
    </recommendedName>
</protein>
<comment type="subcellular location">
    <subcellularLocation>
        <location evidence="1">Nucleus</location>
    </subcellularLocation>
</comment>
<evidence type="ECO:0008006" key="20">
    <source>
        <dbReference type="Google" id="ProtNLM"/>
    </source>
</evidence>
<keyword evidence="13" id="KW-0539">Nucleus</keyword>
<dbReference type="SMART" id="SM00508">
    <property type="entry name" value="PostSET"/>
    <property type="match status" value="1"/>
</dbReference>
<dbReference type="PROSITE" id="PS51543">
    <property type="entry name" value="FYRC"/>
    <property type="match status" value="1"/>
</dbReference>
<dbReference type="SMART" id="SM00542">
    <property type="entry name" value="FYRC"/>
    <property type="match status" value="1"/>
</dbReference>
<evidence type="ECO:0000259" key="16">
    <source>
        <dbReference type="PROSITE" id="PS50868"/>
    </source>
</evidence>
<dbReference type="InterPro" id="IPR003888">
    <property type="entry name" value="FYrich_N"/>
</dbReference>
<feature type="region of interest" description="Disordered" evidence="14">
    <location>
        <begin position="341"/>
        <end position="389"/>
    </location>
</feature>
<dbReference type="SMART" id="SM00541">
    <property type="entry name" value="FYRN"/>
    <property type="match status" value="1"/>
</dbReference>
<dbReference type="GO" id="GO:0032259">
    <property type="term" value="P:methylation"/>
    <property type="evidence" value="ECO:0007669"/>
    <property type="project" value="UniProtKB-KW"/>
</dbReference>
<evidence type="ECO:0000256" key="5">
    <source>
        <dbReference type="ARBA" id="ARBA00022691"/>
    </source>
</evidence>
<dbReference type="PROSITE" id="PS50280">
    <property type="entry name" value="SET"/>
    <property type="match status" value="1"/>
</dbReference>
<evidence type="ECO:0000313" key="18">
    <source>
        <dbReference type="EMBL" id="KAH3774896.1"/>
    </source>
</evidence>
<evidence type="ECO:0000256" key="14">
    <source>
        <dbReference type="SAM" id="MobiDB-lite"/>
    </source>
</evidence>
<dbReference type="GO" id="GO:0045944">
    <property type="term" value="P:positive regulation of transcription by RNA polymerase II"/>
    <property type="evidence" value="ECO:0007669"/>
    <property type="project" value="TreeGrafter"/>
</dbReference>